<dbReference type="SUPFAM" id="SSF52172">
    <property type="entry name" value="CheY-like"/>
    <property type="match status" value="1"/>
</dbReference>
<dbReference type="Gene3D" id="3.40.50.2300">
    <property type="match status" value="1"/>
</dbReference>
<protein>
    <submittedName>
        <fullName evidence="1">Pilus assembly protein CpaE</fullName>
    </submittedName>
</protein>
<dbReference type="SUPFAM" id="SSF52540">
    <property type="entry name" value="P-loop containing nucleoside triphosphate hydrolases"/>
    <property type="match status" value="1"/>
</dbReference>
<dbReference type="InterPro" id="IPR011006">
    <property type="entry name" value="CheY-like_superfamily"/>
</dbReference>
<accession>A0ABU1VHW1</accession>
<gene>
    <name evidence="1" type="ORF">J2X09_004808</name>
</gene>
<reference evidence="1 2" key="1">
    <citation type="submission" date="2023-07" db="EMBL/GenBank/DDBJ databases">
        <title>Sorghum-associated microbial communities from plants grown in Nebraska, USA.</title>
        <authorList>
            <person name="Schachtman D."/>
        </authorList>
    </citation>
    <scope>NUCLEOTIDE SEQUENCE [LARGE SCALE GENOMIC DNA]</scope>
    <source>
        <strain evidence="1 2">BE240</strain>
    </source>
</reference>
<dbReference type="Gene3D" id="3.40.50.300">
    <property type="entry name" value="P-loop containing nucleotide triphosphate hydrolases"/>
    <property type="match status" value="1"/>
</dbReference>
<dbReference type="EMBL" id="JAVDWE010000018">
    <property type="protein sequence ID" value="MDR7097039.1"/>
    <property type="molecule type" value="Genomic_DNA"/>
</dbReference>
<name>A0ABU1VHW1_9BURK</name>
<comment type="caution">
    <text evidence="1">The sequence shown here is derived from an EMBL/GenBank/DDBJ whole genome shotgun (WGS) entry which is preliminary data.</text>
</comment>
<sequence>MTKMPPPLQASAQGHNVYLYASDNGEHAGWLNAALGDLGHVTTVALDEGALGERIASAHPRSVFLDFSGAQAMRSTRLAAALRRDWPELLLIGTGHATETNTTLTALRAGVDDFLDLDGPTSEVLPVLQDLMARRQGLRSPQAKGRTLALLGARAGLGVSTLACNLAALLQAQRTITLSRVPGRAPQRQGVALLDLGLPARDDLLYLGLKSEFSFVDGVHSMHRLDATLLQTALAQQAGGPAVLPLPSSLAQIREISHAESVSLIQRLKDFFDVQIADLGGFTTVDFVAQLASNADQAWVVCDQSIGGIVSTAALLRELRERDVNMQHLSLVVNKFEPFVNLPALDIANQLGLPLAHVLPARASALLAASCQGRLLAHTGRNDPYVQAVGQMVRGLVPWIDGSASSDREEPLRTPRIAQMLNKWIHRG</sequence>
<dbReference type="InterPro" id="IPR050625">
    <property type="entry name" value="ParA/MinD_ATPase"/>
</dbReference>
<keyword evidence="2" id="KW-1185">Reference proteome</keyword>
<evidence type="ECO:0000313" key="1">
    <source>
        <dbReference type="EMBL" id="MDR7097039.1"/>
    </source>
</evidence>
<dbReference type="PANTHER" id="PTHR43384">
    <property type="entry name" value="SEPTUM SITE-DETERMINING PROTEIN MIND HOMOLOG, CHLOROPLASTIC-RELATED"/>
    <property type="match status" value="1"/>
</dbReference>
<evidence type="ECO:0000313" key="2">
    <source>
        <dbReference type="Proteomes" id="UP001265550"/>
    </source>
</evidence>
<dbReference type="Proteomes" id="UP001265550">
    <property type="component" value="Unassembled WGS sequence"/>
</dbReference>
<dbReference type="RefSeq" id="WP_204735332.1">
    <property type="nucleotide sequence ID" value="NZ_JAVDWE010000018.1"/>
</dbReference>
<proteinExistence type="predicted"/>
<organism evidence="1 2">
    <name type="scientific">Hydrogenophaga laconesensis</name>
    <dbReference type="NCBI Taxonomy" id="1805971"/>
    <lineage>
        <taxon>Bacteria</taxon>
        <taxon>Pseudomonadati</taxon>
        <taxon>Pseudomonadota</taxon>
        <taxon>Betaproteobacteria</taxon>
        <taxon>Burkholderiales</taxon>
        <taxon>Comamonadaceae</taxon>
        <taxon>Hydrogenophaga</taxon>
    </lineage>
</organism>
<dbReference type="PANTHER" id="PTHR43384:SF13">
    <property type="entry name" value="SLR0110 PROTEIN"/>
    <property type="match status" value="1"/>
</dbReference>
<dbReference type="InterPro" id="IPR027417">
    <property type="entry name" value="P-loop_NTPase"/>
</dbReference>